<feature type="region of interest" description="Disordered" evidence="2">
    <location>
        <begin position="247"/>
        <end position="423"/>
    </location>
</feature>
<sequence length="1182" mass="131704">MWWKSVQLSPGRGATFGHVAPACSQLWASWRCRLHVPDLCLLEVVVRCGPDLLRRGSSMPVLASTDSVSLLPPYKAINRFYSYGDTQLLPAVASIHISGSASNSLATLDGHLEPPRISASAGRGGDVGPDRGSYSSRSTHRCYSSEMNMQSGRNGVGCCCRRPVLQTTGYDKVALIPKGSRQEACNVKGGSLLRQLARRLYSTTTRRAPQRKEDQVPAWVQRKWGLEGKDGTRGLERKGGLDEGSGVKRRLFLRKPDRERDAAPSVKAERFSRPAADVTGSSLPQRRRNEAGEWRGSHRAAKGEGFQEGWPERNGRERRGRGGKGSAFSRMRDGGGPAAMRGGKWEKYGLKIPRRREWDSQRPGPRAGPPRDGGRQETYNRRKGWTSGGGPRAFPPLSPGSNTEKDASWNSRRRLKTDGDRIAVERMDAVRTAPTGNRREEKWLARRRREEGRQRTMEQKGGVNATSPQMRMELKPVRSSFGPQWESTFKGAAWRRDIELVSEWNLLMKGVVLDVRSGVPVSGRLNKVSERLGLQETTSLTKGLLVKGEPRAALAAWNWARGMPWYIPDRELDSCLIVSLSERSGGVTEGVGEVLHALRTANMIPTVEAYEAMISMYCKKLQYPKAVEMYSHMCRNSEFQPSKNMCKSVLLACRMNGGPLDTAREVFEKMCKQGFVVSRDDLAHLVGVFGCEGKMDEAEEFVGTALSSGEESCSMKGKPDEEEILMSLLVGSGRWGEPAHAEKYFTKIEEAGFVPTWRAYAAVIEAYSRAGALQDALSARERARKEGEKLGLFAFEPLIEAYLKAGMVDAVENQLLPDILNEGISRVAVGNKLIRMYGEQAMFDKVKATYDDLVERGEELAWPTYKAMMEVYINSGMWKEARKAATTALDQRLVDPEKVYVRLISDCVRAGQWGQVLELHHEASRMMEVLPAYVTYGRKMALASLNQHVSMNDAGAQGPEGDSLSAGDTTKVLSLSDDQKHKLMGSIMGGATVEPRGSGEYVVMFEQDQSRPGAKDVIRHLHEALQDWAASRPREYEKFVEKTVATTGNESTDNEECIVKVCRKYFGFETKPSPAFRYFYCHFYDSNGQRRIPRNVGALLQPHMIAYWLMYGGRTGDGEVVLSSHGYYNASNTEKLRQLIEGLNRRAGDNILKKDSFLRVKGDAAKRLRERVKSFLIPEICA</sequence>
<organism evidence="4 5">
    <name type="scientific">Chara braunii</name>
    <name type="common">Braun's stonewort</name>
    <dbReference type="NCBI Taxonomy" id="69332"/>
    <lineage>
        <taxon>Eukaryota</taxon>
        <taxon>Viridiplantae</taxon>
        <taxon>Streptophyta</taxon>
        <taxon>Charophyceae</taxon>
        <taxon>Charales</taxon>
        <taxon>Characeae</taxon>
        <taxon>Chara</taxon>
    </lineage>
</organism>
<evidence type="ECO:0000259" key="3">
    <source>
        <dbReference type="Pfam" id="PF03161"/>
    </source>
</evidence>
<accession>A0A388KYF5</accession>
<proteinExistence type="predicted"/>
<gene>
    <name evidence="4" type="ORF">CBR_g19584</name>
</gene>
<name>A0A388KYF5_CHABU</name>
<dbReference type="InterPro" id="IPR002885">
    <property type="entry name" value="PPR_rpt"/>
</dbReference>
<dbReference type="Proteomes" id="UP000265515">
    <property type="component" value="Unassembled WGS sequence"/>
</dbReference>
<feature type="compositionally biased region" description="Basic and acidic residues" evidence="2">
    <location>
        <begin position="343"/>
        <end position="360"/>
    </location>
</feature>
<dbReference type="AlphaFoldDB" id="A0A388KYF5"/>
<dbReference type="Gene3D" id="1.25.40.10">
    <property type="entry name" value="Tetratricopeptide repeat domain"/>
    <property type="match status" value="3"/>
</dbReference>
<evidence type="ECO:0000256" key="2">
    <source>
        <dbReference type="SAM" id="MobiDB-lite"/>
    </source>
</evidence>
<protein>
    <recommendedName>
        <fullName evidence="3">Homing endonuclease LAGLIDADG domain-containing protein</fullName>
    </recommendedName>
</protein>
<dbReference type="EMBL" id="BFEA01000217">
    <property type="protein sequence ID" value="GBG75071.1"/>
    <property type="molecule type" value="Genomic_DNA"/>
</dbReference>
<dbReference type="SUPFAM" id="SSF81901">
    <property type="entry name" value="HCP-like"/>
    <property type="match status" value="1"/>
</dbReference>
<feature type="region of interest" description="Disordered" evidence="2">
    <location>
        <begin position="448"/>
        <end position="467"/>
    </location>
</feature>
<feature type="compositionally biased region" description="Basic and acidic residues" evidence="2">
    <location>
        <begin position="287"/>
        <end position="296"/>
    </location>
</feature>
<feature type="compositionally biased region" description="Basic and acidic residues" evidence="2">
    <location>
        <begin position="448"/>
        <end position="458"/>
    </location>
</feature>
<reference evidence="4 5" key="1">
    <citation type="journal article" date="2018" name="Cell">
        <title>The Chara Genome: Secondary Complexity and Implications for Plant Terrestrialization.</title>
        <authorList>
            <person name="Nishiyama T."/>
            <person name="Sakayama H."/>
            <person name="Vries J.D."/>
            <person name="Buschmann H."/>
            <person name="Saint-Marcoux D."/>
            <person name="Ullrich K.K."/>
            <person name="Haas F.B."/>
            <person name="Vanderstraeten L."/>
            <person name="Becker D."/>
            <person name="Lang D."/>
            <person name="Vosolsobe S."/>
            <person name="Rombauts S."/>
            <person name="Wilhelmsson P.K.I."/>
            <person name="Janitza P."/>
            <person name="Kern R."/>
            <person name="Heyl A."/>
            <person name="Rumpler F."/>
            <person name="Villalobos L.I.A.C."/>
            <person name="Clay J.M."/>
            <person name="Skokan R."/>
            <person name="Toyoda A."/>
            <person name="Suzuki Y."/>
            <person name="Kagoshima H."/>
            <person name="Schijlen E."/>
            <person name="Tajeshwar N."/>
            <person name="Catarino B."/>
            <person name="Hetherington A.J."/>
            <person name="Saltykova A."/>
            <person name="Bonnot C."/>
            <person name="Breuninger H."/>
            <person name="Symeonidi A."/>
            <person name="Radhakrishnan G.V."/>
            <person name="Van Nieuwerburgh F."/>
            <person name="Deforce D."/>
            <person name="Chang C."/>
            <person name="Karol K.G."/>
            <person name="Hedrich R."/>
            <person name="Ulvskov P."/>
            <person name="Glockner G."/>
            <person name="Delwiche C.F."/>
            <person name="Petrasek J."/>
            <person name="Van de Peer Y."/>
            <person name="Friml J."/>
            <person name="Beilby M."/>
            <person name="Dolan L."/>
            <person name="Kohara Y."/>
            <person name="Sugano S."/>
            <person name="Fujiyama A."/>
            <person name="Delaux P.-M."/>
            <person name="Quint M."/>
            <person name="TheiBen G."/>
            <person name="Hagemann M."/>
            <person name="Harholt J."/>
            <person name="Dunand C."/>
            <person name="Zachgo S."/>
            <person name="Langdale J."/>
            <person name="Maumus F."/>
            <person name="Straeten D.V.D."/>
            <person name="Gould S.B."/>
            <person name="Rensing S.A."/>
        </authorList>
    </citation>
    <scope>NUCLEOTIDE SEQUENCE [LARGE SCALE GENOMIC DNA]</scope>
    <source>
        <strain evidence="4 5">S276</strain>
    </source>
</reference>
<dbReference type="Gene3D" id="3.10.28.10">
    <property type="entry name" value="Homing endonucleases"/>
    <property type="match status" value="1"/>
</dbReference>
<feature type="domain" description="Homing endonuclease LAGLIDADG" evidence="3">
    <location>
        <begin position="983"/>
        <end position="1127"/>
    </location>
</feature>
<feature type="compositionally biased region" description="Basic and acidic residues" evidence="2">
    <location>
        <begin position="254"/>
        <end position="272"/>
    </location>
</feature>
<dbReference type="Pfam" id="PF01535">
    <property type="entry name" value="PPR"/>
    <property type="match status" value="1"/>
</dbReference>
<dbReference type="InterPro" id="IPR011990">
    <property type="entry name" value="TPR-like_helical_dom_sf"/>
</dbReference>
<dbReference type="GO" id="GO:0004519">
    <property type="term" value="F:endonuclease activity"/>
    <property type="evidence" value="ECO:0007669"/>
    <property type="project" value="InterPro"/>
</dbReference>
<dbReference type="PANTHER" id="PTHR46862">
    <property type="entry name" value="OS07G0661900 PROTEIN"/>
    <property type="match status" value="1"/>
</dbReference>
<dbReference type="Pfam" id="PF03161">
    <property type="entry name" value="LAGLIDADG_2"/>
    <property type="match status" value="1"/>
</dbReference>
<evidence type="ECO:0000313" key="4">
    <source>
        <dbReference type="EMBL" id="GBG75071.1"/>
    </source>
</evidence>
<keyword evidence="1" id="KW-0677">Repeat</keyword>
<comment type="caution">
    <text evidence="4">The sequence shown here is derived from an EMBL/GenBank/DDBJ whole genome shotgun (WGS) entry which is preliminary data.</text>
</comment>
<evidence type="ECO:0000313" key="5">
    <source>
        <dbReference type="Proteomes" id="UP000265515"/>
    </source>
</evidence>
<dbReference type="OrthoDB" id="778140at2759"/>
<keyword evidence="5" id="KW-1185">Reference proteome</keyword>
<dbReference type="STRING" id="69332.A0A388KYF5"/>
<dbReference type="InterPro" id="IPR027434">
    <property type="entry name" value="Homing_endonucl"/>
</dbReference>
<dbReference type="InterPro" id="IPR004860">
    <property type="entry name" value="LAGLIDADG_dom"/>
</dbReference>
<feature type="region of interest" description="Disordered" evidence="2">
    <location>
        <begin position="116"/>
        <end position="139"/>
    </location>
</feature>
<dbReference type="Gramene" id="GBG75071">
    <property type="protein sequence ID" value="GBG75071"/>
    <property type="gene ID" value="CBR_g19584"/>
</dbReference>
<dbReference type="SUPFAM" id="SSF55608">
    <property type="entry name" value="Homing endonucleases"/>
    <property type="match status" value="1"/>
</dbReference>
<evidence type="ECO:0000256" key="1">
    <source>
        <dbReference type="ARBA" id="ARBA00022737"/>
    </source>
</evidence>
<dbReference type="PANTHER" id="PTHR46862:SF3">
    <property type="entry name" value="OS07G0661900 PROTEIN"/>
    <property type="match status" value="1"/>
</dbReference>